<protein>
    <submittedName>
        <fullName evidence="4">SPFH domain-containing protein</fullName>
    </submittedName>
</protein>
<dbReference type="PANTHER" id="PTHR37826">
    <property type="entry name" value="FLOTILLIN BAND_7_5 DOMAIN PROTEIN"/>
    <property type="match status" value="1"/>
</dbReference>
<dbReference type="InterPro" id="IPR025874">
    <property type="entry name" value="DZR"/>
</dbReference>
<reference evidence="4" key="2">
    <citation type="journal article" date="2021" name="PeerJ">
        <title>Extensive microbial diversity within the chicken gut microbiome revealed by metagenomics and culture.</title>
        <authorList>
            <person name="Gilroy R."/>
            <person name="Ravi A."/>
            <person name="Getino M."/>
            <person name="Pursley I."/>
            <person name="Horton D.L."/>
            <person name="Alikhan N.F."/>
            <person name="Baker D."/>
            <person name="Gharbi K."/>
            <person name="Hall N."/>
            <person name="Watson M."/>
            <person name="Adriaenssens E.M."/>
            <person name="Foster-Nyarko E."/>
            <person name="Jarju S."/>
            <person name="Secka A."/>
            <person name="Antonio M."/>
            <person name="Oren A."/>
            <person name="Chaudhuri R.R."/>
            <person name="La Ragione R."/>
            <person name="Hildebrand F."/>
            <person name="Pallen M.J."/>
        </authorList>
    </citation>
    <scope>NUCLEOTIDE SEQUENCE</scope>
    <source>
        <strain evidence="4">B1-3475</strain>
    </source>
</reference>
<feature type="domain" description="SPFH" evidence="3">
    <location>
        <begin position="20"/>
        <end position="220"/>
    </location>
</feature>
<feature type="region of interest" description="Disordered" evidence="1">
    <location>
        <begin position="296"/>
        <end position="315"/>
    </location>
</feature>
<dbReference type="PANTHER" id="PTHR37826:SF2">
    <property type="entry name" value="ZINC-RIBBON DOMAIN-CONTAINING PROTEIN"/>
    <property type="match status" value="1"/>
</dbReference>
<feature type="domain" description="DZANK-type" evidence="2">
    <location>
        <begin position="325"/>
        <end position="367"/>
    </location>
</feature>
<reference evidence="4" key="1">
    <citation type="submission" date="2020-10" db="EMBL/GenBank/DDBJ databases">
        <authorList>
            <person name="Gilroy R."/>
        </authorList>
    </citation>
    <scope>NUCLEOTIDE SEQUENCE</scope>
    <source>
        <strain evidence="4">B1-3475</strain>
    </source>
</reference>
<dbReference type="Pfam" id="PF12773">
    <property type="entry name" value="DZR"/>
    <property type="match status" value="2"/>
</dbReference>
<dbReference type="Pfam" id="PF13421">
    <property type="entry name" value="Band_7_1"/>
    <property type="match status" value="1"/>
</dbReference>
<proteinExistence type="predicted"/>
<feature type="compositionally biased region" description="Low complexity" evidence="1">
    <location>
        <begin position="304"/>
        <end position="315"/>
    </location>
</feature>
<comment type="caution">
    <text evidence="4">The sequence shown here is derived from an EMBL/GenBank/DDBJ whole genome shotgun (WGS) entry which is preliminary data.</text>
</comment>
<evidence type="ECO:0000259" key="2">
    <source>
        <dbReference type="Pfam" id="PF12773"/>
    </source>
</evidence>
<evidence type="ECO:0000256" key="1">
    <source>
        <dbReference type="SAM" id="MobiDB-lite"/>
    </source>
</evidence>
<organism evidence="4 5">
    <name type="scientific">Candidatus Cryptobacteroides intestinigallinarum</name>
    <dbReference type="NCBI Taxonomy" id="2840767"/>
    <lineage>
        <taxon>Bacteria</taxon>
        <taxon>Pseudomonadati</taxon>
        <taxon>Bacteroidota</taxon>
        <taxon>Bacteroidia</taxon>
        <taxon>Bacteroidales</taxon>
        <taxon>Candidatus Cryptobacteroides</taxon>
    </lineage>
</organism>
<sequence length="427" mass="46994">MAFIDLVRWVPEKGENIFAWRFPETNLSTYTQLIVQESQEAVLFSKGQIVGKFGPGKHTLNTENLPLLRSLYGIPFGKKNPFTAEVWFVNRLQPYNIDWHIDRFTIHDSDYNTQLPLTASGQYGLRISDAEKFLIRVVGPKSVYTERDMTDQFRGEFTTKTKSCIVQYMLNNNVGFKKISAYLDMISGYLRDAMASFWSELGLDLTKFYVSTIEIDDSTEDGRKVKDAIASQSSMSITGHSWQQEQMFNTANNAIGTMAGDGGLLGGLMAINMMGGMAGQGVGGSMMQPHYAQPDFSGNSQAHQPGPGMQQGGQPVASGVRMVYCSNCSKKYPSTMKFCPHCGDPYNPCPNCGADNDENARRCRSCGAYLHQETSRCPNCNAPLEPGSAFCGNCGKPVTQSGDVCSRCGAPMPPTAKFCPKCGNRRS</sequence>
<feature type="domain" description="DZANK-type" evidence="2">
    <location>
        <begin position="377"/>
        <end position="423"/>
    </location>
</feature>
<evidence type="ECO:0000313" key="5">
    <source>
        <dbReference type="Proteomes" id="UP000823617"/>
    </source>
</evidence>
<dbReference type="AlphaFoldDB" id="A0A9D9HL80"/>
<dbReference type="InterPro" id="IPR033880">
    <property type="entry name" value="SPFH_YdjI"/>
</dbReference>
<evidence type="ECO:0000259" key="3">
    <source>
        <dbReference type="Pfam" id="PF13421"/>
    </source>
</evidence>
<name>A0A9D9HL80_9BACT</name>
<dbReference type="Proteomes" id="UP000823617">
    <property type="component" value="Unassembled WGS sequence"/>
</dbReference>
<dbReference type="EMBL" id="JADIMK010000060">
    <property type="protein sequence ID" value="MBO8455876.1"/>
    <property type="molecule type" value="Genomic_DNA"/>
</dbReference>
<evidence type="ECO:0000313" key="4">
    <source>
        <dbReference type="EMBL" id="MBO8455876.1"/>
    </source>
</evidence>
<gene>
    <name evidence="4" type="ORF">IAC08_05685</name>
</gene>
<dbReference type="CDD" id="cd03408">
    <property type="entry name" value="SPFH_like_u1"/>
    <property type="match status" value="1"/>
</dbReference>
<accession>A0A9D9HL80</accession>